<protein>
    <submittedName>
        <fullName evidence="2">Uncharacterized protein</fullName>
    </submittedName>
</protein>
<feature type="compositionally biased region" description="Basic and acidic residues" evidence="1">
    <location>
        <begin position="345"/>
        <end position="355"/>
    </location>
</feature>
<name>A0A6J5LCJ5_9CAUD</name>
<sequence>MAYLMSDMAAGGQAALQLQQTMAAAPNVQQVEANKMQAQGLAIQQEQANLEKTKLANLVADTGFKASKESKEKLQQLAGTFEFKTADDAQKLRLSAAVQFQNGDVENGVKTLTAAELYDTRQVAIKQKELDQNAQLVGNAYGVISALPDDKVQEFVDRMPTENKKALVSQIGEENWNKMSGGEKKEAAKNLMLNAKGQMAKQLKDIEVEKQKIIQESRERIERIRQDGAMARKLTGGTDRDMRDWNLYTKAQEHIESSGKKVLEGLDKRVTDAQDALDKTTFFKGAETKTLESAIKARDTFKRGQIQKELNLATSAPDFPGKSIVIDNLKRELELYGEEEKVTPINVKDKPEPKPATKPTPAPTAKPVATSNKDSGTKAAPMAMPKSAAEAVDGKYYNTKSGVLKWDAKTKTFVE</sequence>
<reference evidence="2" key="1">
    <citation type="submission" date="2020-04" db="EMBL/GenBank/DDBJ databases">
        <authorList>
            <person name="Chiriac C."/>
            <person name="Salcher M."/>
            <person name="Ghai R."/>
            <person name="Kavagutti S V."/>
        </authorList>
    </citation>
    <scope>NUCLEOTIDE SEQUENCE</scope>
</reference>
<feature type="region of interest" description="Disordered" evidence="1">
    <location>
        <begin position="345"/>
        <end position="384"/>
    </location>
</feature>
<gene>
    <name evidence="2" type="ORF">UFOVP133_52</name>
</gene>
<evidence type="ECO:0000313" key="2">
    <source>
        <dbReference type="EMBL" id="CAB4131192.1"/>
    </source>
</evidence>
<organism evidence="2">
    <name type="scientific">uncultured Caudovirales phage</name>
    <dbReference type="NCBI Taxonomy" id="2100421"/>
    <lineage>
        <taxon>Viruses</taxon>
        <taxon>Duplodnaviria</taxon>
        <taxon>Heunggongvirae</taxon>
        <taxon>Uroviricota</taxon>
        <taxon>Caudoviricetes</taxon>
        <taxon>Peduoviridae</taxon>
        <taxon>Maltschvirus</taxon>
        <taxon>Maltschvirus maltsch</taxon>
    </lineage>
</organism>
<accession>A0A6J5LCJ5</accession>
<evidence type="ECO:0000256" key="1">
    <source>
        <dbReference type="SAM" id="MobiDB-lite"/>
    </source>
</evidence>
<proteinExistence type="predicted"/>
<dbReference type="EMBL" id="LR796246">
    <property type="protein sequence ID" value="CAB4131192.1"/>
    <property type="molecule type" value="Genomic_DNA"/>
</dbReference>